<dbReference type="GO" id="GO:0042575">
    <property type="term" value="C:DNA polymerase complex"/>
    <property type="evidence" value="ECO:0007669"/>
    <property type="project" value="UniProtKB-ARBA"/>
</dbReference>
<dbReference type="GeneID" id="108676647"/>
<dbReference type="GO" id="GO:0004523">
    <property type="term" value="F:RNA-DNA hybrid ribonuclease activity"/>
    <property type="evidence" value="ECO:0007669"/>
    <property type="project" value="InterPro"/>
</dbReference>
<evidence type="ECO:0000259" key="1">
    <source>
        <dbReference type="PROSITE" id="PS50878"/>
    </source>
</evidence>
<dbReference type="CDD" id="cd09276">
    <property type="entry name" value="Rnase_HI_RT_non_LTR"/>
    <property type="match status" value="1"/>
</dbReference>
<dbReference type="PANTHER" id="PTHR36688">
    <property type="entry name" value="ENDO/EXONUCLEASE/PHOSPHATASE DOMAIN-CONTAINING PROTEIN"/>
    <property type="match status" value="1"/>
</dbReference>
<dbReference type="GO" id="GO:0071897">
    <property type="term" value="P:DNA biosynthetic process"/>
    <property type="evidence" value="ECO:0007669"/>
    <property type="project" value="UniProtKB-ARBA"/>
</dbReference>
<gene>
    <name evidence="4" type="primary">LOC108676647</name>
</gene>
<feature type="domain" description="Reverse transcriptase" evidence="1">
    <location>
        <begin position="473"/>
        <end position="744"/>
    </location>
</feature>
<dbReference type="OMA" id="FRTGCAN"/>
<dbReference type="RefSeq" id="XP_018020252.1">
    <property type="nucleotide sequence ID" value="XM_018164763.1"/>
</dbReference>
<evidence type="ECO:0000259" key="2">
    <source>
        <dbReference type="PROSITE" id="PS50879"/>
    </source>
</evidence>
<evidence type="ECO:0000313" key="4">
    <source>
        <dbReference type="RefSeq" id="XP_018020252.1"/>
    </source>
</evidence>
<dbReference type="CDD" id="cd01650">
    <property type="entry name" value="RT_nLTR_like"/>
    <property type="match status" value="1"/>
</dbReference>
<dbReference type="SUPFAM" id="SSF56219">
    <property type="entry name" value="DNase I-like"/>
    <property type="match status" value="1"/>
</dbReference>
<dbReference type="Pfam" id="PF14529">
    <property type="entry name" value="Exo_endo_phos_2"/>
    <property type="match status" value="1"/>
</dbReference>
<dbReference type="InterPro" id="IPR052560">
    <property type="entry name" value="RdDP_mobile_element"/>
</dbReference>
<dbReference type="Proteomes" id="UP000694843">
    <property type="component" value="Unplaced"/>
</dbReference>
<keyword evidence="3" id="KW-1185">Reference proteome</keyword>
<dbReference type="SUPFAM" id="SSF53098">
    <property type="entry name" value="Ribonuclease H-like"/>
    <property type="match status" value="1"/>
</dbReference>
<feature type="domain" description="RNase H type-1" evidence="2">
    <location>
        <begin position="894"/>
        <end position="1016"/>
    </location>
</feature>
<dbReference type="PANTHER" id="PTHR36688:SF2">
    <property type="entry name" value="ENDONUCLEASE_EXONUCLEASE_PHOSPHATASE DOMAIN-CONTAINING PROTEIN"/>
    <property type="match status" value="1"/>
</dbReference>
<accession>A0A8B7P2K6</accession>
<dbReference type="SUPFAM" id="SSF56672">
    <property type="entry name" value="DNA/RNA polymerases"/>
    <property type="match status" value="1"/>
</dbReference>
<evidence type="ECO:0000313" key="3">
    <source>
        <dbReference type="Proteomes" id="UP000694843"/>
    </source>
</evidence>
<dbReference type="PROSITE" id="PS50878">
    <property type="entry name" value="RT_POL"/>
    <property type="match status" value="1"/>
</dbReference>
<dbReference type="InterPro" id="IPR005135">
    <property type="entry name" value="Endo/exonuclease/phosphatase"/>
</dbReference>
<name>A0A8B7P2K6_HYAAZ</name>
<sequence>MTQTLIQWNSRGYRRNYSDLRAILQEQHPLCVCIQETMLGNLTPTPPQNYNIETFSDSPNPRPGTGLLILVRRDVALLRLPITSQLQAMAVQTNINNKIHTICNFYIPPGHRLTLADAGPARAAVATLPNPRRLQWQAHCNYIIDQIGRTIEHFITNCNICLLNTGETTHLHVQTDTTSAIDLSQCTPDIVNNARWSVMSDTYGSDHFPIHIDFTIHQPLPTEPRYIMKRADWKTFRALTRMPEPELDLPVDEMTRDFTDTIRMAANVAIPRSKGGAVRHRVPWWNDDCARANLDRKRTLRRFQRTGNIADKIAYKRARAIAQYTKDTARKESWKRYVSSLNSETPMSKIWQRIRKIAGRPGLTRPCLRINGAPTTDPQVVATELARYFADISSGQHYPRPFLYLKHQQEQQHLDFRTDHQYSYNDPITYLEIFNALQQSTRNTSPGPDGIHKKVLKKMHPTAITALLAIYNKIWTSHSYLTQWRTATVLAFLKPGKPPSETSSYRPIALTSCVGKIMEKIVNNRLIQHLESQQLISPVQYGFRPLRGTTEALIRLQNHIVNNNTEGKHTICVFFDMQKAYDTTWRHGIMQFIDRNGIRGNMAQFIQEFLRRRSCRVKEDTSLSPLQPQTQGVPQGSVISCTLFLMAINDITTALPPNVQSSLYVDDFMIYASSRYLPTLTRKIQIAINRVNQWTTTHGFSFSNEKTTAIHFKRARSIEQPPQLSLQGRPIIISQTAKFLGMTFDCRLLWKPHVQALKGGCLKRMNLLRHVAGLTWGADRLTLLRLYRATIRSKLDYGCIIYQYANKATLSALDSVHHSAIRICTGAFRTSPVLSLHAESGEPPLYLHRVQLTLQMIARLKQLPQSPTWRSVITEDQPNNFPYNIPSSEDYETLLATTQAHTNGAVGCAAAAGAAVVSRRLSSSSSIFAAELVGVSCALSLIDQLPGDDFTIFVDSKSMVQALRAYNSRHPIVREILTGLLRLAGTGRAVSVCWVPGHVGVRGNERADEAAVNAASSDQAIHSDQVPSRDHYPIIKASIRHI</sequence>
<dbReference type="Gene3D" id="3.30.420.10">
    <property type="entry name" value="Ribonuclease H-like superfamily/Ribonuclease H"/>
    <property type="match status" value="1"/>
</dbReference>
<dbReference type="GO" id="GO:0003676">
    <property type="term" value="F:nucleic acid binding"/>
    <property type="evidence" value="ECO:0007669"/>
    <property type="project" value="InterPro"/>
</dbReference>
<dbReference type="InterPro" id="IPR000477">
    <property type="entry name" value="RT_dom"/>
</dbReference>
<dbReference type="InterPro" id="IPR002156">
    <property type="entry name" value="RNaseH_domain"/>
</dbReference>
<dbReference type="PROSITE" id="PS50879">
    <property type="entry name" value="RNASE_H_1"/>
    <property type="match status" value="1"/>
</dbReference>
<dbReference type="InterPro" id="IPR036397">
    <property type="entry name" value="RNaseH_sf"/>
</dbReference>
<dbReference type="Gene3D" id="3.60.10.10">
    <property type="entry name" value="Endonuclease/exonuclease/phosphatase"/>
    <property type="match status" value="1"/>
</dbReference>
<proteinExistence type="predicted"/>
<dbReference type="KEGG" id="hazt:108676647"/>
<dbReference type="AlphaFoldDB" id="A0A8B7P2K6"/>
<dbReference type="InterPro" id="IPR043502">
    <property type="entry name" value="DNA/RNA_pol_sf"/>
</dbReference>
<dbReference type="OrthoDB" id="6381824at2759"/>
<dbReference type="InterPro" id="IPR012337">
    <property type="entry name" value="RNaseH-like_sf"/>
</dbReference>
<reference evidence="4" key="1">
    <citation type="submission" date="2025-08" db="UniProtKB">
        <authorList>
            <consortium name="RefSeq"/>
        </authorList>
    </citation>
    <scope>IDENTIFICATION</scope>
    <source>
        <tissue evidence="4">Whole organism</tissue>
    </source>
</reference>
<organism evidence="3 4">
    <name type="scientific">Hyalella azteca</name>
    <name type="common">Amphipod</name>
    <dbReference type="NCBI Taxonomy" id="294128"/>
    <lineage>
        <taxon>Eukaryota</taxon>
        <taxon>Metazoa</taxon>
        <taxon>Ecdysozoa</taxon>
        <taxon>Arthropoda</taxon>
        <taxon>Crustacea</taxon>
        <taxon>Multicrustacea</taxon>
        <taxon>Malacostraca</taxon>
        <taxon>Eumalacostraca</taxon>
        <taxon>Peracarida</taxon>
        <taxon>Amphipoda</taxon>
        <taxon>Senticaudata</taxon>
        <taxon>Talitrida</taxon>
        <taxon>Talitroidea</taxon>
        <taxon>Hyalellidae</taxon>
        <taxon>Hyalella</taxon>
    </lineage>
</organism>
<dbReference type="Pfam" id="PF00075">
    <property type="entry name" value="RNase_H"/>
    <property type="match status" value="1"/>
</dbReference>
<protein>
    <submittedName>
        <fullName evidence="4">Uncharacterized protein LOC108676647</fullName>
    </submittedName>
</protein>
<dbReference type="InterPro" id="IPR036691">
    <property type="entry name" value="Endo/exonu/phosph_ase_sf"/>
</dbReference>
<dbReference type="Pfam" id="PF00078">
    <property type="entry name" value="RVT_1"/>
    <property type="match status" value="1"/>
</dbReference>